<evidence type="ECO:0000256" key="4">
    <source>
        <dbReference type="ARBA" id="ARBA00023014"/>
    </source>
</evidence>
<dbReference type="Gene3D" id="3.30.70.20">
    <property type="match status" value="2"/>
</dbReference>
<gene>
    <name evidence="6" type="ORF">GH815_10385</name>
</gene>
<dbReference type="InterPro" id="IPR050954">
    <property type="entry name" value="ET_IronSulfur_Cluster-Binding"/>
</dbReference>
<dbReference type="RefSeq" id="WP_153748704.1">
    <property type="nucleotide sequence ID" value="NZ_BAAADI010000001.1"/>
</dbReference>
<feature type="domain" description="4Fe-4S ferredoxin-type" evidence="5">
    <location>
        <begin position="69"/>
        <end position="100"/>
    </location>
</feature>
<sequence length="238" mass="25520">MSGGAGKRTLVIDLDACVGCHACSIACKGWHAARPGTVLADEDAYGPAPFGAFLNRVHSYEVTPAERPAQVVHFPRTCLHCENPPCVPVCPTGASRQRADGIVEIVAERCMGCGLCAWACPYGARELDPVAGTMRKCTLCANRIDDPARSEDERIPACVRACPTGARHFGDITDPDSAVSRLVAERGGYDLMPGFGTQPTSKYLPPRPRDALPTDAPLPKLVPEGGIEHWFDRLLARD</sequence>
<dbReference type="PANTHER" id="PTHR43177:SF3">
    <property type="entry name" value="PROTEIN NRFC HOMOLOG"/>
    <property type="match status" value="1"/>
</dbReference>
<reference evidence="6 7" key="1">
    <citation type="submission" date="2019-11" db="EMBL/GenBank/DDBJ databases">
        <title>Draft Whole-Genome sequence of the marine photosynthetic bacterium Rhodovulum strictum DSM 11289.</title>
        <authorList>
            <person name="Kyndt J.A."/>
            <person name="Meyer T.E."/>
        </authorList>
    </citation>
    <scope>NUCLEOTIDE SEQUENCE [LARGE SCALE GENOMIC DNA]</scope>
    <source>
        <strain evidence="6 7">DSM 11289</strain>
    </source>
</reference>
<dbReference type="Pfam" id="PF13247">
    <property type="entry name" value="Fer4_11"/>
    <property type="match status" value="1"/>
</dbReference>
<evidence type="ECO:0000256" key="1">
    <source>
        <dbReference type="ARBA" id="ARBA00022485"/>
    </source>
</evidence>
<protein>
    <submittedName>
        <fullName evidence="6">4Fe-4S dicluster domain-containing protein</fullName>
    </submittedName>
</protein>
<dbReference type="AlphaFoldDB" id="A0A844B5C2"/>
<dbReference type="SUPFAM" id="SSF54862">
    <property type="entry name" value="4Fe-4S ferredoxins"/>
    <property type="match status" value="1"/>
</dbReference>
<dbReference type="PROSITE" id="PS51379">
    <property type="entry name" value="4FE4S_FER_2"/>
    <property type="match status" value="3"/>
</dbReference>
<dbReference type="InterPro" id="IPR017896">
    <property type="entry name" value="4Fe4S_Fe-S-bd"/>
</dbReference>
<dbReference type="Proteomes" id="UP000466730">
    <property type="component" value="Unassembled WGS sequence"/>
</dbReference>
<keyword evidence="2" id="KW-0479">Metal-binding</keyword>
<comment type="caution">
    <text evidence="6">The sequence shown here is derived from an EMBL/GenBank/DDBJ whole genome shotgun (WGS) entry which is preliminary data.</text>
</comment>
<name>A0A844B5C2_9RHOB</name>
<organism evidence="6 7">
    <name type="scientific">Rhodovulum strictum</name>
    <dbReference type="NCBI Taxonomy" id="58314"/>
    <lineage>
        <taxon>Bacteria</taxon>
        <taxon>Pseudomonadati</taxon>
        <taxon>Pseudomonadota</taxon>
        <taxon>Alphaproteobacteria</taxon>
        <taxon>Rhodobacterales</taxon>
        <taxon>Paracoccaceae</taxon>
        <taxon>Rhodovulum</taxon>
    </lineage>
</organism>
<proteinExistence type="predicted"/>
<keyword evidence="4" id="KW-0411">Iron-sulfur</keyword>
<dbReference type="EMBL" id="WJPO01000014">
    <property type="protein sequence ID" value="MRH21401.1"/>
    <property type="molecule type" value="Genomic_DNA"/>
</dbReference>
<dbReference type="GO" id="GO:0046872">
    <property type="term" value="F:metal ion binding"/>
    <property type="evidence" value="ECO:0007669"/>
    <property type="project" value="UniProtKB-KW"/>
</dbReference>
<accession>A0A844B5C2</accession>
<keyword evidence="3" id="KW-0408">Iron</keyword>
<evidence type="ECO:0000256" key="2">
    <source>
        <dbReference type="ARBA" id="ARBA00022723"/>
    </source>
</evidence>
<dbReference type="InterPro" id="IPR017900">
    <property type="entry name" value="4Fe4S_Fe_S_CS"/>
</dbReference>
<dbReference type="PROSITE" id="PS00198">
    <property type="entry name" value="4FE4S_FER_1"/>
    <property type="match status" value="1"/>
</dbReference>
<feature type="domain" description="4Fe-4S ferredoxin-type" evidence="5">
    <location>
        <begin position="101"/>
        <end position="130"/>
    </location>
</feature>
<dbReference type="PANTHER" id="PTHR43177">
    <property type="entry name" value="PROTEIN NRFC"/>
    <property type="match status" value="1"/>
</dbReference>
<evidence type="ECO:0000256" key="3">
    <source>
        <dbReference type="ARBA" id="ARBA00023004"/>
    </source>
</evidence>
<evidence type="ECO:0000313" key="7">
    <source>
        <dbReference type="Proteomes" id="UP000466730"/>
    </source>
</evidence>
<keyword evidence="7" id="KW-1185">Reference proteome</keyword>
<dbReference type="GO" id="GO:0051539">
    <property type="term" value="F:4 iron, 4 sulfur cluster binding"/>
    <property type="evidence" value="ECO:0007669"/>
    <property type="project" value="UniProtKB-KW"/>
</dbReference>
<keyword evidence="1" id="KW-0004">4Fe-4S</keyword>
<feature type="domain" description="4Fe-4S ferredoxin-type" evidence="5">
    <location>
        <begin position="8"/>
        <end position="38"/>
    </location>
</feature>
<evidence type="ECO:0000313" key="6">
    <source>
        <dbReference type="EMBL" id="MRH21401.1"/>
    </source>
</evidence>
<dbReference type="CDD" id="cd10551">
    <property type="entry name" value="PsrB"/>
    <property type="match status" value="1"/>
</dbReference>
<evidence type="ECO:0000259" key="5">
    <source>
        <dbReference type="PROSITE" id="PS51379"/>
    </source>
</evidence>
<dbReference type="OrthoDB" id="9779457at2"/>